<comment type="caution">
    <text evidence="1">The sequence shown here is derived from an EMBL/GenBank/DDBJ whole genome shotgun (WGS) entry which is preliminary data.</text>
</comment>
<proteinExistence type="predicted"/>
<protein>
    <submittedName>
        <fullName evidence="1">Uncharacterized protein</fullName>
    </submittedName>
</protein>
<evidence type="ECO:0000313" key="2">
    <source>
        <dbReference type="Proteomes" id="UP001595847"/>
    </source>
</evidence>
<reference evidence="2" key="1">
    <citation type="journal article" date="2019" name="Int. J. Syst. Evol. Microbiol.">
        <title>The Global Catalogue of Microorganisms (GCM) 10K type strain sequencing project: providing services to taxonomists for standard genome sequencing and annotation.</title>
        <authorList>
            <consortium name="The Broad Institute Genomics Platform"/>
            <consortium name="The Broad Institute Genome Sequencing Center for Infectious Disease"/>
            <person name="Wu L."/>
            <person name="Ma J."/>
        </authorList>
    </citation>
    <scope>NUCLEOTIDE SEQUENCE [LARGE SCALE GENOMIC DNA]</scope>
    <source>
        <strain evidence="2">TBRC 1826</strain>
    </source>
</reference>
<name>A0ABV8FQ89_9ACTN</name>
<evidence type="ECO:0000313" key="1">
    <source>
        <dbReference type="EMBL" id="MFC3997152.1"/>
    </source>
</evidence>
<gene>
    <name evidence="1" type="ORF">ACFOVU_14560</name>
</gene>
<dbReference type="Proteomes" id="UP001595847">
    <property type="component" value="Unassembled WGS sequence"/>
</dbReference>
<organism evidence="1 2">
    <name type="scientific">Nocardiopsis sediminis</name>
    <dbReference type="NCBI Taxonomy" id="1778267"/>
    <lineage>
        <taxon>Bacteria</taxon>
        <taxon>Bacillati</taxon>
        <taxon>Actinomycetota</taxon>
        <taxon>Actinomycetes</taxon>
        <taxon>Streptosporangiales</taxon>
        <taxon>Nocardiopsidaceae</taxon>
        <taxon>Nocardiopsis</taxon>
    </lineage>
</organism>
<dbReference type="RefSeq" id="WP_378533853.1">
    <property type="nucleotide sequence ID" value="NZ_JBHSBH010000009.1"/>
</dbReference>
<keyword evidence="2" id="KW-1185">Reference proteome</keyword>
<sequence>MSGPTDLDLAIVTALETVGMVGRDTTVTEREVTLTLKDGTVISFPPDHLPAFLAGACSEYHRTHGEHHPLTHLLEETGAADVSRRW</sequence>
<accession>A0ABV8FQ89</accession>
<dbReference type="EMBL" id="JBHSBH010000009">
    <property type="protein sequence ID" value="MFC3997152.1"/>
    <property type="molecule type" value="Genomic_DNA"/>
</dbReference>